<proteinExistence type="inferred from homology"/>
<dbReference type="CDD" id="cd14066">
    <property type="entry name" value="STKc_IRAK"/>
    <property type="match status" value="1"/>
</dbReference>
<keyword evidence="14" id="KW-0325">Glycoprotein</keyword>
<accession>A0A6L2JFS1</accession>
<dbReference type="Gene3D" id="3.30.200.20">
    <property type="entry name" value="Phosphorylase Kinase, domain 1"/>
    <property type="match status" value="1"/>
</dbReference>
<feature type="binding site" evidence="15">
    <location>
        <position position="71"/>
    </location>
    <ligand>
        <name>ATP</name>
        <dbReference type="ChEBI" id="CHEBI:30616"/>
    </ligand>
</feature>
<dbReference type="EMBL" id="BKCJ010000708">
    <property type="protein sequence ID" value="GEU35590.1"/>
    <property type="molecule type" value="Genomic_DNA"/>
</dbReference>
<keyword evidence="6" id="KW-0732">Signal</keyword>
<evidence type="ECO:0000256" key="17">
    <source>
        <dbReference type="SAM" id="MobiDB-lite"/>
    </source>
</evidence>
<dbReference type="InterPro" id="IPR011009">
    <property type="entry name" value="Kinase-like_dom_sf"/>
</dbReference>
<dbReference type="AlphaFoldDB" id="A0A6L2JFS1"/>
<keyword evidence="11" id="KW-1133">Transmembrane helix</keyword>
<keyword evidence="3" id="KW-0597">Phosphoprotein</keyword>
<reference evidence="19" key="1">
    <citation type="journal article" date="2019" name="Sci. Rep.">
        <title>Draft genome of Tanacetum cinerariifolium, the natural source of mosquito coil.</title>
        <authorList>
            <person name="Yamashiro T."/>
            <person name="Shiraishi A."/>
            <person name="Satake H."/>
            <person name="Nakayama K."/>
        </authorList>
    </citation>
    <scope>NUCLEOTIDE SEQUENCE</scope>
</reference>
<comment type="similarity">
    <text evidence="16">Belongs to the protein kinase superfamily.</text>
</comment>
<dbReference type="InterPro" id="IPR052059">
    <property type="entry name" value="CR_Ser/Thr_kinase"/>
</dbReference>
<dbReference type="PROSITE" id="PS00108">
    <property type="entry name" value="PROTEIN_KINASE_ST"/>
    <property type="match status" value="1"/>
</dbReference>
<dbReference type="SUPFAM" id="SSF56112">
    <property type="entry name" value="Protein kinase-like (PK-like)"/>
    <property type="match status" value="1"/>
</dbReference>
<evidence type="ECO:0000256" key="8">
    <source>
        <dbReference type="ARBA" id="ARBA00022741"/>
    </source>
</evidence>
<keyword evidence="12" id="KW-0472">Membrane</keyword>
<dbReference type="GO" id="GO:0016020">
    <property type="term" value="C:membrane"/>
    <property type="evidence" value="ECO:0007669"/>
    <property type="project" value="UniProtKB-SubCell"/>
</dbReference>
<evidence type="ECO:0000256" key="1">
    <source>
        <dbReference type="ARBA" id="ARBA00004167"/>
    </source>
</evidence>
<dbReference type="Gene3D" id="1.10.510.10">
    <property type="entry name" value="Transferase(Phosphotransferase) domain 1"/>
    <property type="match status" value="1"/>
</dbReference>
<dbReference type="PROSITE" id="PS00107">
    <property type="entry name" value="PROTEIN_KINASE_ATP"/>
    <property type="match status" value="1"/>
</dbReference>
<evidence type="ECO:0000256" key="12">
    <source>
        <dbReference type="ARBA" id="ARBA00023136"/>
    </source>
</evidence>
<keyword evidence="9 19" id="KW-0418">Kinase</keyword>
<keyword evidence="4" id="KW-0808">Transferase</keyword>
<dbReference type="PANTHER" id="PTHR47973">
    <property type="entry name" value="CYSTEINE-RICH RECEPTOR-LIKE PROTEIN KINASE 3"/>
    <property type="match status" value="1"/>
</dbReference>
<dbReference type="InterPro" id="IPR017441">
    <property type="entry name" value="Protein_kinase_ATP_BS"/>
</dbReference>
<keyword evidence="13" id="KW-0675">Receptor</keyword>
<evidence type="ECO:0000256" key="9">
    <source>
        <dbReference type="ARBA" id="ARBA00022777"/>
    </source>
</evidence>
<feature type="region of interest" description="Disordered" evidence="17">
    <location>
        <begin position="335"/>
        <end position="358"/>
    </location>
</feature>
<keyword evidence="7" id="KW-0677">Repeat</keyword>
<evidence type="ECO:0000256" key="7">
    <source>
        <dbReference type="ARBA" id="ARBA00022737"/>
    </source>
</evidence>
<organism evidence="19">
    <name type="scientific">Tanacetum cinerariifolium</name>
    <name type="common">Dalmatian daisy</name>
    <name type="synonym">Chrysanthemum cinerariifolium</name>
    <dbReference type="NCBI Taxonomy" id="118510"/>
    <lineage>
        <taxon>Eukaryota</taxon>
        <taxon>Viridiplantae</taxon>
        <taxon>Streptophyta</taxon>
        <taxon>Embryophyta</taxon>
        <taxon>Tracheophyta</taxon>
        <taxon>Spermatophyta</taxon>
        <taxon>Magnoliopsida</taxon>
        <taxon>eudicotyledons</taxon>
        <taxon>Gunneridae</taxon>
        <taxon>Pentapetalae</taxon>
        <taxon>asterids</taxon>
        <taxon>campanulids</taxon>
        <taxon>Asterales</taxon>
        <taxon>Asteraceae</taxon>
        <taxon>Asteroideae</taxon>
        <taxon>Anthemideae</taxon>
        <taxon>Anthemidinae</taxon>
        <taxon>Tanacetum</taxon>
    </lineage>
</organism>
<evidence type="ECO:0000256" key="3">
    <source>
        <dbReference type="ARBA" id="ARBA00022553"/>
    </source>
</evidence>
<comment type="caution">
    <text evidence="19">The sequence shown here is derived from an EMBL/GenBank/DDBJ whole genome shotgun (WGS) entry which is preliminary data.</text>
</comment>
<evidence type="ECO:0000256" key="15">
    <source>
        <dbReference type="PROSITE-ProRule" id="PRU10141"/>
    </source>
</evidence>
<dbReference type="SMART" id="SM00220">
    <property type="entry name" value="S_TKc"/>
    <property type="match status" value="1"/>
</dbReference>
<dbReference type="GO" id="GO:0005524">
    <property type="term" value="F:ATP binding"/>
    <property type="evidence" value="ECO:0007669"/>
    <property type="project" value="UniProtKB-UniRule"/>
</dbReference>
<comment type="subcellular location">
    <subcellularLocation>
        <location evidence="1">Membrane</location>
        <topology evidence="1">Single-pass membrane protein</topology>
    </subcellularLocation>
</comment>
<dbReference type="FunFam" id="1.10.510.10:FF:000044">
    <property type="entry name" value="Putative LRR receptor-like serine/threonine-protein kinase"/>
    <property type="match status" value="1"/>
</dbReference>
<dbReference type="InterPro" id="IPR008271">
    <property type="entry name" value="Ser/Thr_kinase_AS"/>
</dbReference>
<protein>
    <submittedName>
        <fullName evidence="19">Putative serine/threonine-protein kinase</fullName>
    </submittedName>
</protein>
<evidence type="ECO:0000256" key="4">
    <source>
        <dbReference type="ARBA" id="ARBA00022679"/>
    </source>
</evidence>
<keyword evidence="10 15" id="KW-0067">ATP-binding</keyword>
<evidence type="ECO:0000256" key="14">
    <source>
        <dbReference type="ARBA" id="ARBA00023180"/>
    </source>
</evidence>
<evidence type="ECO:0000313" key="19">
    <source>
        <dbReference type="EMBL" id="GEU35590.1"/>
    </source>
</evidence>
<dbReference type="FunFam" id="3.30.200.20:FF:000225">
    <property type="entry name" value="cold-responsive protein kinase 1"/>
    <property type="match status" value="1"/>
</dbReference>
<name>A0A6L2JFS1_TANCI</name>
<evidence type="ECO:0000256" key="5">
    <source>
        <dbReference type="ARBA" id="ARBA00022692"/>
    </source>
</evidence>
<evidence type="ECO:0000256" key="10">
    <source>
        <dbReference type="ARBA" id="ARBA00022840"/>
    </source>
</evidence>
<sequence length="386" mass="42519">MRIGCFGAFDSCKTTSRNLSDDIATNNVKQFSYNSLRSATRNFHPSNRIGGGGFGVVYKGVLRDETHVAVKALSAESKQGTIEFLTEINMISSIRHPNLVQLVGCCVEDGNRILVYEYLKNNSLASALLGSKGPQVNIDWATRATICKGTASGLVFLHEEAKPQIVHRDIKASNVLLDGNFHPKIGDFGLAKLFPDNVTHVSTRVAGTVGYLAPEYALLGQLTKKVDVYSFGVLMLEVISGRSSNKSAFGEDLLGLVEWAWKLKDEDRLLDVIDPDLTDCPTDEVMRFIIVALFCTQAVSNQRPSMKQVVEMLTRKVNLNVRLLTEPGIYRPLSGRSNGGISTETTKSRPYNGKQSINPFVASSPQKSTMFSGCFNLPCCYNFWRD</sequence>
<evidence type="ECO:0000256" key="16">
    <source>
        <dbReference type="RuleBase" id="RU000304"/>
    </source>
</evidence>
<dbReference type="Pfam" id="PF07714">
    <property type="entry name" value="PK_Tyr_Ser-Thr"/>
    <property type="match status" value="1"/>
</dbReference>
<keyword evidence="2 16" id="KW-0723">Serine/threonine-protein kinase</keyword>
<evidence type="ECO:0000256" key="11">
    <source>
        <dbReference type="ARBA" id="ARBA00022989"/>
    </source>
</evidence>
<evidence type="ECO:0000256" key="6">
    <source>
        <dbReference type="ARBA" id="ARBA00022729"/>
    </source>
</evidence>
<dbReference type="InterPro" id="IPR000719">
    <property type="entry name" value="Prot_kinase_dom"/>
</dbReference>
<feature type="domain" description="Protein kinase" evidence="18">
    <location>
        <begin position="43"/>
        <end position="323"/>
    </location>
</feature>
<evidence type="ECO:0000256" key="2">
    <source>
        <dbReference type="ARBA" id="ARBA00022527"/>
    </source>
</evidence>
<dbReference type="InterPro" id="IPR001245">
    <property type="entry name" value="Ser-Thr/Tyr_kinase_cat_dom"/>
</dbReference>
<evidence type="ECO:0000256" key="13">
    <source>
        <dbReference type="ARBA" id="ARBA00023170"/>
    </source>
</evidence>
<dbReference type="PROSITE" id="PS50011">
    <property type="entry name" value="PROTEIN_KINASE_DOM"/>
    <property type="match status" value="1"/>
</dbReference>
<gene>
    <name evidence="19" type="ORF">Tci_007568</name>
</gene>
<keyword evidence="8 15" id="KW-0547">Nucleotide-binding</keyword>
<dbReference type="GO" id="GO:0004674">
    <property type="term" value="F:protein serine/threonine kinase activity"/>
    <property type="evidence" value="ECO:0007669"/>
    <property type="project" value="UniProtKB-KW"/>
</dbReference>
<keyword evidence="5" id="KW-0812">Transmembrane</keyword>
<evidence type="ECO:0000259" key="18">
    <source>
        <dbReference type="PROSITE" id="PS50011"/>
    </source>
</evidence>